<dbReference type="SUPFAM" id="SSF53756">
    <property type="entry name" value="UDP-Glycosyltransferase/glycogen phosphorylase"/>
    <property type="match status" value="1"/>
</dbReference>
<reference evidence="5" key="1">
    <citation type="submission" date="2017-02" db="EMBL/GenBank/DDBJ databases">
        <authorList>
            <person name="Varghese N."/>
            <person name="Submissions S."/>
        </authorList>
    </citation>
    <scope>NUCLEOTIDE SEQUENCE [LARGE SCALE GENOMIC DNA]</scope>
    <source>
        <strain evidence="5">DSM 23405</strain>
    </source>
</reference>
<name>A0A1T5CLN5_9FLAO</name>
<dbReference type="InterPro" id="IPR028098">
    <property type="entry name" value="Glyco_trans_4-like_N"/>
</dbReference>
<dbReference type="Pfam" id="PF13439">
    <property type="entry name" value="Glyco_transf_4"/>
    <property type="match status" value="1"/>
</dbReference>
<keyword evidence="1" id="KW-0812">Transmembrane</keyword>
<evidence type="ECO:0000259" key="3">
    <source>
        <dbReference type="Pfam" id="PF13439"/>
    </source>
</evidence>
<keyword evidence="4" id="KW-0808">Transferase</keyword>
<proteinExistence type="predicted"/>
<feature type="transmembrane region" description="Helical" evidence="1">
    <location>
        <begin position="81"/>
        <end position="100"/>
    </location>
</feature>
<keyword evidence="1" id="KW-1133">Transmembrane helix</keyword>
<dbReference type="EMBL" id="FUYY01000003">
    <property type="protein sequence ID" value="SKB60405.1"/>
    <property type="molecule type" value="Genomic_DNA"/>
</dbReference>
<accession>A0A1T5CLN5</accession>
<evidence type="ECO:0000313" key="5">
    <source>
        <dbReference type="Proteomes" id="UP000190230"/>
    </source>
</evidence>
<dbReference type="RefSeq" id="WP_079720902.1">
    <property type="nucleotide sequence ID" value="NZ_FUYY01000003.1"/>
</dbReference>
<evidence type="ECO:0000259" key="2">
    <source>
        <dbReference type="Pfam" id="PF00534"/>
    </source>
</evidence>
<protein>
    <submittedName>
        <fullName evidence="4">Glycosyltransferase involved in cell wall bisynthesis</fullName>
    </submittedName>
</protein>
<dbReference type="GO" id="GO:0016757">
    <property type="term" value="F:glycosyltransferase activity"/>
    <property type="evidence" value="ECO:0007669"/>
    <property type="project" value="InterPro"/>
</dbReference>
<dbReference type="PANTHER" id="PTHR45947">
    <property type="entry name" value="SULFOQUINOVOSYL TRANSFERASE SQD2"/>
    <property type="match status" value="1"/>
</dbReference>
<organism evidence="4 5">
    <name type="scientific">Salegentibacter holothuriorum</name>
    <dbReference type="NCBI Taxonomy" id="241145"/>
    <lineage>
        <taxon>Bacteria</taxon>
        <taxon>Pseudomonadati</taxon>
        <taxon>Bacteroidota</taxon>
        <taxon>Flavobacteriia</taxon>
        <taxon>Flavobacteriales</taxon>
        <taxon>Flavobacteriaceae</taxon>
        <taxon>Salegentibacter</taxon>
    </lineage>
</organism>
<gene>
    <name evidence="4" type="ORF">SAMN05660776_2038</name>
</gene>
<dbReference type="InterPro" id="IPR001296">
    <property type="entry name" value="Glyco_trans_1"/>
</dbReference>
<dbReference type="AlphaFoldDB" id="A0A1T5CLN5"/>
<keyword evidence="5" id="KW-1185">Reference proteome</keyword>
<dbReference type="PANTHER" id="PTHR45947:SF3">
    <property type="entry name" value="SULFOQUINOVOSYL TRANSFERASE SQD2"/>
    <property type="match status" value="1"/>
</dbReference>
<feature type="domain" description="Glycosyltransferase subfamily 4-like N-terminal" evidence="3">
    <location>
        <begin position="18"/>
        <end position="164"/>
    </location>
</feature>
<dbReference type="InterPro" id="IPR050194">
    <property type="entry name" value="Glycosyltransferase_grp1"/>
</dbReference>
<dbReference type="CDD" id="cd03801">
    <property type="entry name" value="GT4_PimA-like"/>
    <property type="match status" value="1"/>
</dbReference>
<dbReference type="STRING" id="241145.SAMN05660776_2038"/>
<dbReference type="Gene3D" id="3.40.50.2000">
    <property type="entry name" value="Glycogen Phosphorylase B"/>
    <property type="match status" value="2"/>
</dbReference>
<sequence length="355" mass="40282">MQTVFIAFTLKNSSVAEFFVSLANKLSKTHRVFIFTYATEAHDLTLDSSIKVLEWPSKRPTKLVDFRFLVKNMREYKPKTLIASFGAVNLFMLAGFLLRVKHRVAWYHTLTSQLEFKHLLFWRKKAIYKFATRIIANSASAGLDVKKAFGINKNKVEVISNAVNNPCITAETNRCTLVYAGRLHSIKGVKVLLKALEIVKEKYPDIILEVIGGEDEPGMMSELLQLSKKLKLEENVRFAGSRQKDYVLQAFSTAYCSIVPSYFEAFGYVVIESFSVHTPVIGSNTTGIAEIIQNEASGLLFEPGNHRELASQINRLLAQPQFRDELSEKAYEQFLKKYELNRVIGDFVGQSIIFK</sequence>
<dbReference type="OrthoDB" id="9811239at2"/>
<dbReference type="Proteomes" id="UP000190230">
    <property type="component" value="Unassembled WGS sequence"/>
</dbReference>
<keyword evidence="1" id="KW-0472">Membrane</keyword>
<feature type="domain" description="Glycosyl transferase family 1" evidence="2">
    <location>
        <begin position="173"/>
        <end position="332"/>
    </location>
</feature>
<evidence type="ECO:0000256" key="1">
    <source>
        <dbReference type="SAM" id="Phobius"/>
    </source>
</evidence>
<evidence type="ECO:0000313" key="4">
    <source>
        <dbReference type="EMBL" id="SKB60405.1"/>
    </source>
</evidence>
<dbReference type="Pfam" id="PF00534">
    <property type="entry name" value="Glycos_transf_1"/>
    <property type="match status" value="1"/>
</dbReference>